<keyword evidence="3" id="KW-1185">Reference proteome</keyword>
<proteinExistence type="predicted"/>
<dbReference type="EMBL" id="NJHN03000018">
    <property type="protein sequence ID" value="KAH9425483.1"/>
    <property type="molecule type" value="Genomic_DNA"/>
</dbReference>
<evidence type="ECO:0000256" key="1">
    <source>
        <dbReference type="SAM" id="SignalP"/>
    </source>
</evidence>
<feature type="chain" id="PRO_5046538207" description="Secreted protein" evidence="1">
    <location>
        <begin position="17"/>
        <end position="68"/>
    </location>
</feature>
<comment type="caution">
    <text evidence="2">The sequence shown here is derived from an EMBL/GenBank/DDBJ whole genome shotgun (WGS) entry which is preliminary data.</text>
</comment>
<evidence type="ECO:0000313" key="3">
    <source>
        <dbReference type="Proteomes" id="UP000887458"/>
    </source>
</evidence>
<evidence type="ECO:0000313" key="2">
    <source>
        <dbReference type="EMBL" id="KAH9425483.1"/>
    </source>
</evidence>
<name>A0ABQ8JS98_DERPT</name>
<gene>
    <name evidence="2" type="ORF">DERP_006091</name>
</gene>
<feature type="signal peptide" evidence="1">
    <location>
        <begin position="1"/>
        <end position="16"/>
    </location>
</feature>
<organism evidence="2 3">
    <name type="scientific">Dermatophagoides pteronyssinus</name>
    <name type="common">European house dust mite</name>
    <dbReference type="NCBI Taxonomy" id="6956"/>
    <lineage>
        <taxon>Eukaryota</taxon>
        <taxon>Metazoa</taxon>
        <taxon>Ecdysozoa</taxon>
        <taxon>Arthropoda</taxon>
        <taxon>Chelicerata</taxon>
        <taxon>Arachnida</taxon>
        <taxon>Acari</taxon>
        <taxon>Acariformes</taxon>
        <taxon>Sarcoptiformes</taxon>
        <taxon>Astigmata</taxon>
        <taxon>Psoroptidia</taxon>
        <taxon>Analgoidea</taxon>
        <taxon>Pyroglyphidae</taxon>
        <taxon>Dermatophagoidinae</taxon>
        <taxon>Dermatophagoides</taxon>
    </lineage>
</organism>
<protein>
    <recommendedName>
        <fullName evidence="4">Secreted protein</fullName>
    </recommendedName>
</protein>
<keyword evidence="1" id="KW-0732">Signal</keyword>
<dbReference type="Proteomes" id="UP000887458">
    <property type="component" value="Unassembled WGS sequence"/>
</dbReference>
<reference evidence="2 3" key="2">
    <citation type="journal article" date="2022" name="Mol. Biol. Evol.">
        <title>Comparative Genomics Reveals Insights into the Divergent Evolution of Astigmatic Mites and Household Pest Adaptations.</title>
        <authorList>
            <person name="Xiong Q."/>
            <person name="Wan A.T."/>
            <person name="Liu X."/>
            <person name="Fung C.S."/>
            <person name="Xiao X."/>
            <person name="Malainual N."/>
            <person name="Hou J."/>
            <person name="Wang L."/>
            <person name="Wang M."/>
            <person name="Yang K.Y."/>
            <person name="Cui Y."/>
            <person name="Leung E.L."/>
            <person name="Nong W."/>
            <person name="Shin S.K."/>
            <person name="Au S.W."/>
            <person name="Jeong K.Y."/>
            <person name="Chew F.T."/>
            <person name="Hui J.H."/>
            <person name="Leung T.F."/>
            <person name="Tungtrongchitr A."/>
            <person name="Zhong N."/>
            <person name="Liu Z."/>
            <person name="Tsui S.K."/>
        </authorList>
    </citation>
    <scope>NUCLEOTIDE SEQUENCE [LARGE SCALE GENOMIC DNA]</scope>
    <source>
        <strain evidence="2">Derp</strain>
    </source>
</reference>
<accession>A0ABQ8JS98</accession>
<sequence>MFLGSCLFLCSGCCSGCSSPPYVFINSSGSASDSCLRLESPNKFSNEPSTPVPVIAIVNVMAIKAIIK</sequence>
<evidence type="ECO:0008006" key="4">
    <source>
        <dbReference type="Google" id="ProtNLM"/>
    </source>
</evidence>
<reference evidence="2 3" key="1">
    <citation type="journal article" date="2018" name="J. Allergy Clin. Immunol.">
        <title>High-quality assembly of Dermatophagoides pteronyssinus genome and transcriptome reveals a wide range of novel allergens.</title>
        <authorList>
            <person name="Liu X.Y."/>
            <person name="Yang K.Y."/>
            <person name="Wang M.Q."/>
            <person name="Kwok J.S."/>
            <person name="Zeng X."/>
            <person name="Yang Z."/>
            <person name="Xiao X.J."/>
            <person name="Lau C.P."/>
            <person name="Li Y."/>
            <person name="Huang Z.M."/>
            <person name="Ba J.G."/>
            <person name="Yim A.K."/>
            <person name="Ouyang C.Y."/>
            <person name="Ngai S.M."/>
            <person name="Chan T.F."/>
            <person name="Leung E.L."/>
            <person name="Liu L."/>
            <person name="Liu Z.G."/>
            <person name="Tsui S.K."/>
        </authorList>
    </citation>
    <scope>NUCLEOTIDE SEQUENCE [LARGE SCALE GENOMIC DNA]</scope>
    <source>
        <strain evidence="2">Derp</strain>
    </source>
</reference>